<feature type="transmembrane region" description="Helical" evidence="1">
    <location>
        <begin position="20"/>
        <end position="39"/>
    </location>
</feature>
<dbReference type="Proteomes" id="UP000234275">
    <property type="component" value="Unassembled WGS sequence"/>
</dbReference>
<protein>
    <submittedName>
        <fullName evidence="2">Uncharacterized protein</fullName>
    </submittedName>
</protein>
<dbReference type="VEuPathDB" id="FungiDB:P170DRAFT_478066"/>
<evidence type="ECO:0000256" key="1">
    <source>
        <dbReference type="SAM" id="Phobius"/>
    </source>
</evidence>
<dbReference type="AlphaFoldDB" id="A0A2I2G2V3"/>
<dbReference type="GeneID" id="36561222"/>
<gene>
    <name evidence="2" type="ORF">P170DRAFT_478066</name>
</gene>
<comment type="caution">
    <text evidence="2">The sequence shown here is derived from an EMBL/GenBank/DDBJ whole genome shotgun (WGS) entry which is preliminary data.</text>
</comment>
<keyword evidence="3" id="KW-1185">Reference proteome</keyword>
<dbReference type="Gene3D" id="3.40.50.720">
    <property type="entry name" value="NAD(P)-binding Rossmann-like Domain"/>
    <property type="match status" value="1"/>
</dbReference>
<sequence length="51" mass="5506">MPDLSTFNPTTDLPDLDGKTIFITGETAGLGASTALQLARKRASRISKLEW</sequence>
<dbReference type="InterPro" id="IPR036291">
    <property type="entry name" value="NAD(P)-bd_dom_sf"/>
</dbReference>
<dbReference type="SUPFAM" id="SSF51735">
    <property type="entry name" value="NAD(P)-binding Rossmann-fold domains"/>
    <property type="match status" value="1"/>
</dbReference>
<dbReference type="RefSeq" id="XP_024702507.1">
    <property type="nucleotide sequence ID" value="XM_024853524.1"/>
</dbReference>
<evidence type="ECO:0000313" key="2">
    <source>
        <dbReference type="EMBL" id="PLB47205.1"/>
    </source>
</evidence>
<reference evidence="2 3" key="1">
    <citation type="submission" date="2016-12" db="EMBL/GenBank/DDBJ databases">
        <title>The genomes of Aspergillus section Nigri reveals drivers in fungal speciation.</title>
        <authorList>
            <consortium name="DOE Joint Genome Institute"/>
            <person name="Vesth T.C."/>
            <person name="Nybo J."/>
            <person name="Theobald S."/>
            <person name="Brandl J."/>
            <person name="Frisvad J.C."/>
            <person name="Nielsen K.F."/>
            <person name="Lyhne E.K."/>
            <person name="Kogle M.E."/>
            <person name="Kuo A."/>
            <person name="Riley R."/>
            <person name="Clum A."/>
            <person name="Nolan M."/>
            <person name="Lipzen A."/>
            <person name="Salamov A."/>
            <person name="Henrissat B."/>
            <person name="Wiebenga A."/>
            <person name="De Vries R.P."/>
            <person name="Grigoriev I.V."/>
            <person name="Mortensen U.H."/>
            <person name="Andersen M.R."/>
            <person name="Baker S.E."/>
        </authorList>
    </citation>
    <scope>NUCLEOTIDE SEQUENCE [LARGE SCALE GENOMIC DNA]</scope>
    <source>
        <strain evidence="2 3">IBT 23096</strain>
    </source>
</reference>
<keyword evidence="1" id="KW-1133">Transmembrane helix</keyword>
<organism evidence="2 3">
    <name type="scientific">Aspergillus steynii IBT 23096</name>
    <dbReference type="NCBI Taxonomy" id="1392250"/>
    <lineage>
        <taxon>Eukaryota</taxon>
        <taxon>Fungi</taxon>
        <taxon>Dikarya</taxon>
        <taxon>Ascomycota</taxon>
        <taxon>Pezizomycotina</taxon>
        <taxon>Eurotiomycetes</taxon>
        <taxon>Eurotiomycetidae</taxon>
        <taxon>Eurotiales</taxon>
        <taxon>Aspergillaceae</taxon>
        <taxon>Aspergillus</taxon>
        <taxon>Aspergillus subgen. Circumdati</taxon>
    </lineage>
</organism>
<proteinExistence type="predicted"/>
<accession>A0A2I2G2V3</accession>
<keyword evidence="1" id="KW-0812">Transmembrane</keyword>
<keyword evidence="1" id="KW-0472">Membrane</keyword>
<dbReference type="EMBL" id="MSFO01000006">
    <property type="protein sequence ID" value="PLB47205.1"/>
    <property type="molecule type" value="Genomic_DNA"/>
</dbReference>
<dbReference type="OrthoDB" id="542013at2759"/>
<name>A0A2I2G2V3_9EURO</name>
<evidence type="ECO:0000313" key="3">
    <source>
        <dbReference type="Proteomes" id="UP000234275"/>
    </source>
</evidence>